<feature type="region of interest" description="Disordered" evidence="13">
    <location>
        <begin position="46"/>
        <end position="258"/>
    </location>
</feature>
<dbReference type="InterPro" id="IPR007071">
    <property type="entry name" value="AKAP95"/>
</dbReference>
<reference evidence="15" key="2">
    <citation type="submission" date="2025-08" db="UniProtKB">
        <authorList>
            <consortium name="Ensembl"/>
        </authorList>
    </citation>
    <scope>IDENTIFICATION</scope>
</reference>
<evidence type="ECO:0000256" key="4">
    <source>
        <dbReference type="ARBA" id="ARBA00022737"/>
    </source>
</evidence>
<dbReference type="GO" id="GO:0008380">
    <property type="term" value="P:RNA splicing"/>
    <property type="evidence" value="ECO:0007669"/>
    <property type="project" value="UniProtKB-KW"/>
</dbReference>
<keyword evidence="6" id="KW-0862">Zinc</keyword>
<evidence type="ECO:0000259" key="14">
    <source>
        <dbReference type="PROSITE" id="PS51799"/>
    </source>
</evidence>
<dbReference type="InterPro" id="IPR034736">
    <property type="entry name" value="ZF_C2H2_AKAP95"/>
</dbReference>
<dbReference type="GeneTree" id="ENSGT00530000068748"/>
<dbReference type="PROSITE" id="PS00028">
    <property type="entry name" value="ZINC_FINGER_C2H2_1"/>
    <property type="match status" value="1"/>
</dbReference>
<feature type="domain" description="C2H2 AKAP95-type" evidence="14">
    <location>
        <begin position="403"/>
        <end position="426"/>
    </location>
</feature>
<comment type="subcellular location">
    <subcellularLocation>
        <location evidence="1">Nucleus</location>
    </subcellularLocation>
</comment>
<evidence type="ECO:0000256" key="1">
    <source>
        <dbReference type="ARBA" id="ARBA00004123"/>
    </source>
</evidence>
<dbReference type="GO" id="GO:0032784">
    <property type="term" value="P:regulation of DNA-templated transcription elongation"/>
    <property type="evidence" value="ECO:0007669"/>
    <property type="project" value="TreeGrafter"/>
</dbReference>
<evidence type="ECO:0000256" key="6">
    <source>
        <dbReference type="ARBA" id="ARBA00022833"/>
    </source>
</evidence>
<accession>A0A668AS74</accession>
<dbReference type="InterPro" id="IPR013087">
    <property type="entry name" value="Znf_C2H2_type"/>
</dbReference>
<evidence type="ECO:0000256" key="5">
    <source>
        <dbReference type="ARBA" id="ARBA00022771"/>
    </source>
</evidence>
<dbReference type="SMART" id="SM00451">
    <property type="entry name" value="ZnF_U1"/>
    <property type="match status" value="2"/>
</dbReference>
<dbReference type="GO" id="GO:0003677">
    <property type="term" value="F:DNA binding"/>
    <property type="evidence" value="ECO:0007669"/>
    <property type="project" value="UniProtKB-KW"/>
</dbReference>
<evidence type="ECO:0000256" key="10">
    <source>
        <dbReference type="ARBA" id="ARBA00040207"/>
    </source>
</evidence>
<evidence type="ECO:0000256" key="13">
    <source>
        <dbReference type="SAM" id="MobiDB-lite"/>
    </source>
</evidence>
<keyword evidence="4" id="KW-0677">Repeat</keyword>
<comment type="similarity">
    <text evidence="12">Belongs to the AKAP95 family.</text>
</comment>
<feature type="compositionally biased region" description="Basic and acidic residues" evidence="13">
    <location>
        <begin position="126"/>
        <end position="141"/>
    </location>
</feature>
<dbReference type="GeneID" id="115375063"/>
<keyword evidence="7" id="KW-0238">DNA-binding</keyword>
<keyword evidence="16" id="KW-1185">Reference proteome</keyword>
<evidence type="ECO:0000256" key="7">
    <source>
        <dbReference type="ARBA" id="ARBA00023125"/>
    </source>
</evidence>
<dbReference type="OrthoDB" id="9904304at2759"/>
<keyword evidence="5 12" id="KW-0863">Zinc-finger</keyword>
<dbReference type="PANTHER" id="PTHR12190:SF1">
    <property type="entry name" value="DBIRD COMPLEX SUBUNIT ZNF326"/>
    <property type="match status" value="1"/>
</dbReference>
<reference evidence="15" key="1">
    <citation type="submission" date="2019-06" db="EMBL/GenBank/DDBJ databases">
        <authorList>
            <consortium name="Wellcome Sanger Institute Data Sharing"/>
        </authorList>
    </citation>
    <scope>NUCLEOTIDE SEQUENCE [LARGE SCALE GENOMIC DNA]</scope>
</reference>
<evidence type="ECO:0000256" key="2">
    <source>
        <dbReference type="ARBA" id="ARBA00022664"/>
    </source>
</evidence>
<keyword evidence="9" id="KW-0539">Nucleus</keyword>
<evidence type="ECO:0000256" key="11">
    <source>
        <dbReference type="ARBA" id="ARBA00043254"/>
    </source>
</evidence>
<dbReference type="RefSeq" id="XP_029930196.1">
    <property type="nucleotide sequence ID" value="XM_030074336.1"/>
</dbReference>
<evidence type="ECO:0000256" key="3">
    <source>
        <dbReference type="ARBA" id="ARBA00022723"/>
    </source>
</evidence>
<evidence type="ECO:0000256" key="9">
    <source>
        <dbReference type="ARBA" id="ARBA00023242"/>
    </source>
</evidence>
<dbReference type="Proteomes" id="UP000472263">
    <property type="component" value="Chromosome 17"/>
</dbReference>
<dbReference type="GO" id="GO:0008270">
    <property type="term" value="F:zinc ion binding"/>
    <property type="evidence" value="ECO:0007669"/>
    <property type="project" value="UniProtKB-KW"/>
</dbReference>
<dbReference type="Pfam" id="PF12874">
    <property type="entry name" value="zf-met"/>
    <property type="match status" value="1"/>
</dbReference>
<keyword evidence="8" id="KW-0508">mRNA splicing</keyword>
<sequence>MNRPNIVPFSSPGIANLVYQQKQTGRAPQEYREGMVYTPMRAAIISSQSSSTGNKAPIKQPASHETAAQPATSKWKSTFKPAGEPSPEEKRANSQDKSASSSEKSELYDPYDPVSSESEPEMPPSQEDKHSRSEQGNDRGHRGYKRSSPSRGCRDNHWDLSYSEPGNRLCDGRDFSPESRANDCRSLSPNNRLPERRSYSPKTEALDRPGYGSVNRPLDHRGFSPDRLSLGSTRLMPASGRSTLFPASYGGQRTSGEDRMTVPEYRGERATTVRLSPPRVQVDYQHLLGYAGKGVNQISPSTEVTRNKSTSLMREIEKSPFTCDLCDVEVAKMQELEDHLESKSHWDILEHVQQQNNCDDLTIAFLQEVMLFKVRQCSQAIEESAIEALRENDHMTKVEMFHCAACKVYVSTSVSSVQKHLSSQEHLCNKKEFELWQRRASLAKAETMMKELKPQFEHFLEGRDPFE</sequence>
<dbReference type="GO" id="GO:0006397">
    <property type="term" value="P:mRNA processing"/>
    <property type="evidence" value="ECO:0007669"/>
    <property type="project" value="UniProtKB-KW"/>
</dbReference>
<dbReference type="Pfam" id="PF04988">
    <property type="entry name" value="AKAP95"/>
    <property type="match status" value="1"/>
</dbReference>
<protein>
    <recommendedName>
        <fullName evidence="10">DBIRD complex subunit ZNF326</fullName>
    </recommendedName>
    <alternativeName>
        <fullName evidence="11">Zinc finger protein 326</fullName>
    </alternativeName>
</protein>
<dbReference type="GO" id="GO:0044609">
    <property type="term" value="C:DBIRD complex"/>
    <property type="evidence" value="ECO:0007669"/>
    <property type="project" value="TreeGrafter"/>
</dbReference>
<evidence type="ECO:0000256" key="8">
    <source>
        <dbReference type="ARBA" id="ARBA00023187"/>
    </source>
</evidence>
<dbReference type="InterPro" id="IPR003604">
    <property type="entry name" value="Matrin/U1-like-C_Znf_C2H2"/>
</dbReference>
<organism evidence="15 16">
    <name type="scientific">Myripristis murdjan</name>
    <name type="common">pinecone soldierfish</name>
    <dbReference type="NCBI Taxonomy" id="586833"/>
    <lineage>
        <taxon>Eukaryota</taxon>
        <taxon>Metazoa</taxon>
        <taxon>Chordata</taxon>
        <taxon>Craniata</taxon>
        <taxon>Vertebrata</taxon>
        <taxon>Euteleostomi</taxon>
        <taxon>Actinopterygii</taxon>
        <taxon>Neopterygii</taxon>
        <taxon>Teleostei</taxon>
        <taxon>Neoteleostei</taxon>
        <taxon>Acanthomorphata</taxon>
        <taxon>Holocentriformes</taxon>
        <taxon>Holocentridae</taxon>
        <taxon>Myripristis</taxon>
    </lineage>
</organism>
<dbReference type="InParanoid" id="A0A668AS74"/>
<keyword evidence="2" id="KW-0507">mRNA processing</keyword>
<name>A0A668AS74_9TELE</name>
<evidence type="ECO:0000313" key="16">
    <source>
        <dbReference type="Proteomes" id="UP000472263"/>
    </source>
</evidence>
<gene>
    <name evidence="15" type="primary">znf326</name>
</gene>
<dbReference type="SUPFAM" id="SSF57667">
    <property type="entry name" value="beta-beta-alpha zinc fingers"/>
    <property type="match status" value="1"/>
</dbReference>
<keyword evidence="3" id="KW-0479">Metal-binding</keyword>
<dbReference type="AlphaFoldDB" id="A0A668AS74"/>
<evidence type="ECO:0000256" key="12">
    <source>
        <dbReference type="PROSITE-ProRule" id="PRU01140"/>
    </source>
</evidence>
<dbReference type="GO" id="GO:0005634">
    <property type="term" value="C:nucleus"/>
    <property type="evidence" value="ECO:0007669"/>
    <property type="project" value="UniProtKB-SubCell"/>
</dbReference>
<feature type="compositionally biased region" description="Basic and acidic residues" evidence="13">
    <location>
        <begin position="170"/>
        <end position="183"/>
    </location>
</feature>
<dbReference type="InterPro" id="IPR036236">
    <property type="entry name" value="Znf_C2H2_sf"/>
</dbReference>
<reference evidence="15" key="3">
    <citation type="submission" date="2025-09" db="UniProtKB">
        <authorList>
            <consortium name="Ensembl"/>
        </authorList>
    </citation>
    <scope>IDENTIFICATION</scope>
</reference>
<dbReference type="PANTHER" id="PTHR12190">
    <property type="entry name" value="A-KINASE ANCHOR PROTEIN AKAP 8"/>
    <property type="match status" value="1"/>
</dbReference>
<proteinExistence type="inferred from homology"/>
<evidence type="ECO:0000313" key="15">
    <source>
        <dbReference type="Ensembl" id="ENSMMDP00005048246.1"/>
    </source>
</evidence>
<dbReference type="Ensembl" id="ENSMMDT00005049195.1">
    <property type="protein sequence ID" value="ENSMMDP00005048246.1"/>
    <property type="gene ID" value="ENSMMDG00005021948.1"/>
</dbReference>
<dbReference type="PROSITE" id="PS51799">
    <property type="entry name" value="ZF_C2H2_AKAP95"/>
    <property type="match status" value="1"/>
</dbReference>